<dbReference type="SUPFAM" id="SSF51735">
    <property type="entry name" value="NAD(P)-binding Rossmann-fold domains"/>
    <property type="match status" value="1"/>
</dbReference>
<dbReference type="SUPFAM" id="SSF56801">
    <property type="entry name" value="Acetyl-CoA synthetase-like"/>
    <property type="match status" value="1"/>
</dbReference>
<dbReference type="PROSITE" id="PS00455">
    <property type="entry name" value="AMP_BINDING"/>
    <property type="match status" value="1"/>
</dbReference>
<evidence type="ECO:0000313" key="5">
    <source>
        <dbReference type="EMBL" id="ROV87840.1"/>
    </source>
</evidence>
<dbReference type="Pfam" id="PF00501">
    <property type="entry name" value="AMP-binding"/>
    <property type="match status" value="1"/>
</dbReference>
<dbReference type="Gene3D" id="3.40.50.12780">
    <property type="entry name" value="N-terminal domain of ligase-like"/>
    <property type="match status" value="1"/>
</dbReference>
<evidence type="ECO:0000256" key="2">
    <source>
        <dbReference type="ARBA" id="ARBA00022553"/>
    </source>
</evidence>
<dbReference type="AlphaFoldDB" id="A0A423VAD9"/>
<protein>
    <recommendedName>
        <fullName evidence="7">AMP-dependent synthetase/ligase domain-containing protein</fullName>
    </recommendedName>
</protein>
<keyword evidence="1" id="KW-0596">Phosphopantetheine</keyword>
<dbReference type="Proteomes" id="UP000283895">
    <property type="component" value="Unassembled WGS sequence"/>
</dbReference>
<dbReference type="EMBL" id="LKEA01000087">
    <property type="protein sequence ID" value="ROV87840.1"/>
    <property type="molecule type" value="Genomic_DNA"/>
</dbReference>
<proteinExistence type="predicted"/>
<organism evidence="5 6">
    <name type="scientific">Cytospora schulzeri</name>
    <dbReference type="NCBI Taxonomy" id="448051"/>
    <lineage>
        <taxon>Eukaryota</taxon>
        <taxon>Fungi</taxon>
        <taxon>Dikarya</taxon>
        <taxon>Ascomycota</taxon>
        <taxon>Pezizomycotina</taxon>
        <taxon>Sordariomycetes</taxon>
        <taxon>Sordariomycetidae</taxon>
        <taxon>Diaporthales</taxon>
        <taxon>Cytosporaceae</taxon>
        <taxon>Cytospora</taxon>
    </lineage>
</organism>
<feature type="domain" description="AMP-dependent synthetase/ligase" evidence="3">
    <location>
        <begin position="53"/>
        <end position="308"/>
    </location>
</feature>
<evidence type="ECO:0000259" key="4">
    <source>
        <dbReference type="Pfam" id="PF07993"/>
    </source>
</evidence>
<evidence type="ECO:0000259" key="3">
    <source>
        <dbReference type="Pfam" id="PF00501"/>
    </source>
</evidence>
<dbReference type="InterPro" id="IPR020845">
    <property type="entry name" value="AMP-binding_CS"/>
</dbReference>
<evidence type="ECO:0008006" key="7">
    <source>
        <dbReference type="Google" id="ProtNLM"/>
    </source>
</evidence>
<evidence type="ECO:0000256" key="1">
    <source>
        <dbReference type="ARBA" id="ARBA00022450"/>
    </source>
</evidence>
<evidence type="ECO:0000313" key="6">
    <source>
        <dbReference type="Proteomes" id="UP000283895"/>
    </source>
</evidence>
<dbReference type="PANTHER" id="PTHR43439:SF2">
    <property type="entry name" value="ENZYME, PUTATIVE (JCVI)-RELATED"/>
    <property type="match status" value="1"/>
</dbReference>
<dbReference type="InterPro" id="IPR000873">
    <property type="entry name" value="AMP-dep_synth/lig_dom"/>
</dbReference>
<dbReference type="Pfam" id="PF07993">
    <property type="entry name" value="NAD_binding_4"/>
    <property type="match status" value="1"/>
</dbReference>
<keyword evidence="6" id="KW-1185">Reference proteome</keyword>
<dbReference type="PANTHER" id="PTHR43439">
    <property type="entry name" value="PHENYLACETATE-COENZYME A LIGASE"/>
    <property type="match status" value="1"/>
</dbReference>
<dbReference type="InterPro" id="IPR042099">
    <property type="entry name" value="ANL_N_sf"/>
</dbReference>
<dbReference type="Pfam" id="PF23562">
    <property type="entry name" value="AMP-binding_C_3"/>
    <property type="match status" value="1"/>
</dbReference>
<keyword evidence="2" id="KW-0597">Phosphoprotein</keyword>
<dbReference type="OrthoDB" id="429813at2759"/>
<name>A0A423VAD9_9PEZI</name>
<comment type="caution">
    <text evidence="5">The sequence shown here is derived from an EMBL/GenBank/DDBJ whole genome shotgun (WGS) entry which is preliminary data.</text>
</comment>
<reference evidence="5 6" key="1">
    <citation type="submission" date="2015-09" db="EMBL/GenBank/DDBJ databases">
        <title>Host preference determinants of Valsa canker pathogens revealed by comparative genomics.</title>
        <authorList>
            <person name="Yin Z."/>
            <person name="Huang L."/>
        </authorList>
    </citation>
    <scope>NUCLEOTIDE SEQUENCE [LARGE SCALE GENOMIC DNA]</scope>
    <source>
        <strain evidence="5 6">03-1</strain>
    </source>
</reference>
<feature type="domain" description="Thioester reductase (TE)" evidence="4">
    <location>
        <begin position="484"/>
        <end position="569"/>
    </location>
</feature>
<accession>A0A423VAD9</accession>
<dbReference type="Gene3D" id="3.40.50.720">
    <property type="entry name" value="NAD(P)-binding Rossmann-like Domain"/>
    <property type="match status" value="1"/>
</dbReference>
<dbReference type="InterPro" id="IPR036291">
    <property type="entry name" value="NAD(P)-bd_dom_sf"/>
</dbReference>
<gene>
    <name evidence="5" type="ORF">VMCG_10544</name>
</gene>
<dbReference type="InterPro" id="IPR013120">
    <property type="entry name" value="FAR_NAD-bd"/>
</dbReference>
<dbReference type="InterPro" id="IPR051414">
    <property type="entry name" value="Adenylate-forming_Reductase"/>
</dbReference>
<sequence>MGLPAYGRRLVPQVLDELATADPERVYAALPRQQMSDVFETITYIGMSDLRGIVTLLAAVKTGYKLLVPSPRNPPSVNCHLMNQTGSKRLLYAAELAPLLKPLQALVPTASSDAVPSLQVMLDSRPEQFPYTKSFEEARYDPIVVLHSSGSTGLPKPITITHGSVGAHDNDHNLPAPAGRKKMDTTVFMLDGEERRLYLILPFYHLWSPIEEDHAILNNLTLVLGPSHIAPDATMLKEVVQRQKLRAIMVVPTILEQFLHDTQGIDLLKGLDFVACAGAPLPSSVGDRVTGIVKLYIFIGSTETFPLPELVKSPQDWQYHEFNPSLKHEMRPYDANTGTFELIILADDTTQDKAPVYHNLPGENPFYTKDLFTRHPTKPTLYKYYGRRDDIIVFANGEKVNPILLEQHIQGDPSLKGVLLIGSGRVLSALIVEPRESLDHFGRAQLLEALWPRIEKTIRIFPAKAVFFEAWSSVPHPTNRLPEQGREQSNTGYGQSKLAAERILVAASRRSGVAVSIVRVGQVGGSSSLADHVWADQPWISAIIRTSKTLGLFPSPVAPVDWIPVDDLATILENVILHQPASDSEIPEFFNVVSEGQSWNMLIDVLRGLDPTMVSEIVSLPDWVNRLRQLSDSGSADVAKLPALRLLDFYEGLGSGSDSLDYVTEHTSLVSGMDLAPLEHELLACWLKTWILQWT</sequence>
<dbReference type="STRING" id="356882.A0A423VAD9"/>